<comment type="cofactor">
    <cofactor evidence="1 9">
        <name>heme</name>
        <dbReference type="ChEBI" id="CHEBI:30413"/>
    </cofactor>
</comment>
<dbReference type="GO" id="GO:0005506">
    <property type="term" value="F:iron ion binding"/>
    <property type="evidence" value="ECO:0007669"/>
    <property type="project" value="InterPro"/>
</dbReference>
<keyword evidence="7 9" id="KW-0408">Iron</keyword>
<comment type="caution">
    <text evidence="12">The sequence shown here is derived from an EMBL/GenBank/DDBJ whole genome shotgun (WGS) entry which is preliminary data.</text>
</comment>
<dbReference type="InterPro" id="IPR017972">
    <property type="entry name" value="Cyt_P450_CS"/>
</dbReference>
<comment type="similarity">
    <text evidence="3 10">Belongs to the cytochrome P450 family.</text>
</comment>
<dbReference type="InterPro" id="IPR001128">
    <property type="entry name" value="Cyt_P450"/>
</dbReference>
<dbReference type="AlphaFoldDB" id="A0AAD4Q9M5"/>
<dbReference type="InterPro" id="IPR050364">
    <property type="entry name" value="Cytochrome_P450_fung"/>
</dbReference>
<organism evidence="12 13">
    <name type="scientific">Lactarius akahatsu</name>
    <dbReference type="NCBI Taxonomy" id="416441"/>
    <lineage>
        <taxon>Eukaryota</taxon>
        <taxon>Fungi</taxon>
        <taxon>Dikarya</taxon>
        <taxon>Basidiomycota</taxon>
        <taxon>Agaricomycotina</taxon>
        <taxon>Agaricomycetes</taxon>
        <taxon>Russulales</taxon>
        <taxon>Russulaceae</taxon>
        <taxon>Lactarius</taxon>
    </lineage>
</organism>
<dbReference type="GO" id="GO:0020037">
    <property type="term" value="F:heme binding"/>
    <property type="evidence" value="ECO:0007669"/>
    <property type="project" value="InterPro"/>
</dbReference>
<keyword evidence="11" id="KW-1133">Transmembrane helix</keyword>
<evidence type="ECO:0000256" key="8">
    <source>
        <dbReference type="ARBA" id="ARBA00023033"/>
    </source>
</evidence>
<evidence type="ECO:0000256" key="1">
    <source>
        <dbReference type="ARBA" id="ARBA00001971"/>
    </source>
</evidence>
<dbReference type="Proteomes" id="UP001201163">
    <property type="component" value="Unassembled WGS sequence"/>
</dbReference>
<evidence type="ECO:0000256" key="2">
    <source>
        <dbReference type="ARBA" id="ARBA00005179"/>
    </source>
</evidence>
<dbReference type="GO" id="GO:0004497">
    <property type="term" value="F:monooxygenase activity"/>
    <property type="evidence" value="ECO:0007669"/>
    <property type="project" value="UniProtKB-KW"/>
</dbReference>
<evidence type="ECO:0000256" key="6">
    <source>
        <dbReference type="ARBA" id="ARBA00023002"/>
    </source>
</evidence>
<dbReference type="PRINTS" id="PR00463">
    <property type="entry name" value="EP450I"/>
</dbReference>
<dbReference type="PANTHER" id="PTHR46300">
    <property type="entry name" value="P450, PUTATIVE (EUROFUNG)-RELATED-RELATED"/>
    <property type="match status" value="1"/>
</dbReference>
<evidence type="ECO:0000256" key="10">
    <source>
        <dbReference type="RuleBase" id="RU000461"/>
    </source>
</evidence>
<keyword evidence="11" id="KW-0472">Membrane</keyword>
<evidence type="ECO:0000313" key="13">
    <source>
        <dbReference type="Proteomes" id="UP001201163"/>
    </source>
</evidence>
<feature type="transmembrane region" description="Helical" evidence="11">
    <location>
        <begin position="70"/>
        <end position="89"/>
    </location>
</feature>
<gene>
    <name evidence="12" type="ORF">EDB92DRAFT_1795424</name>
</gene>
<accession>A0AAD4Q9M5</accession>
<proteinExistence type="inferred from homology"/>
<keyword evidence="11" id="KW-0812">Transmembrane</keyword>
<keyword evidence="13" id="KW-1185">Reference proteome</keyword>
<dbReference type="Pfam" id="PF00067">
    <property type="entry name" value="p450"/>
    <property type="match status" value="1"/>
</dbReference>
<dbReference type="CDD" id="cd11065">
    <property type="entry name" value="CYP64-like"/>
    <property type="match status" value="1"/>
</dbReference>
<dbReference type="SUPFAM" id="SSF48264">
    <property type="entry name" value="Cytochrome P450"/>
    <property type="match status" value="1"/>
</dbReference>
<evidence type="ECO:0000256" key="11">
    <source>
        <dbReference type="SAM" id="Phobius"/>
    </source>
</evidence>
<evidence type="ECO:0000256" key="5">
    <source>
        <dbReference type="ARBA" id="ARBA00022723"/>
    </source>
</evidence>
<keyword evidence="5 9" id="KW-0479">Metal-binding</keyword>
<sequence>MQLSLITAIDSLALTALLYLLLAFRGHRRRRGRPYPPGPPPWPVIGNFLDVPKLSPWLAYANMSKKYGDVLYINVLGQVVVVLCSPTAIKDLLERRGELYADRTPLPILEIMGMDWAIFLARMGKYWREGRKLLDRGLRPGAAALHRRLIEEKTRVFLGQLLATPNAFREHINLLQGKLVMRLTYGYDLKENDDILVPPKRIGDILKQFILPATPLVNHLPFLRHLPSWVPWFKYEPLASECRGLARRMKNEPMDFVRNSMRKGTAVPSLATEYLQEADLLSGLENQQRIQGIKDLLGSLFIAGSDTTVSSMSSLFLALVLYPEVQKRAQAELDSVISRDRLPTYDDKSRLPYIEAMSRELLRWHMVTPLGVRHAPTDDNFYKGYFIPKVLRRIDRAVLHDPELYPDPEAFKPDRFLDKDGTFRDDPMISLAFGAGRRICPGRHFVDTILFVVTASVLSVFNVTTANDENGKEIPPGAFVADLMNSLESYPPKFECSITPRDRLAEDLIRAGALA</sequence>
<dbReference type="GO" id="GO:0016705">
    <property type="term" value="F:oxidoreductase activity, acting on paired donors, with incorporation or reduction of molecular oxygen"/>
    <property type="evidence" value="ECO:0007669"/>
    <property type="project" value="InterPro"/>
</dbReference>
<evidence type="ECO:0000313" key="12">
    <source>
        <dbReference type="EMBL" id="KAH8994595.1"/>
    </source>
</evidence>
<keyword evidence="8 10" id="KW-0503">Monooxygenase</keyword>
<dbReference type="PROSITE" id="PS00086">
    <property type="entry name" value="CYTOCHROME_P450"/>
    <property type="match status" value="1"/>
</dbReference>
<dbReference type="PANTHER" id="PTHR46300:SF7">
    <property type="entry name" value="P450, PUTATIVE (EUROFUNG)-RELATED"/>
    <property type="match status" value="1"/>
</dbReference>
<protein>
    <submittedName>
        <fullName evidence="12">Cytochrome P450</fullName>
    </submittedName>
</protein>
<feature type="transmembrane region" description="Helical" evidence="11">
    <location>
        <begin position="6"/>
        <end position="24"/>
    </location>
</feature>
<dbReference type="InterPro" id="IPR002401">
    <property type="entry name" value="Cyt_P450_E_grp-I"/>
</dbReference>
<dbReference type="InterPro" id="IPR036396">
    <property type="entry name" value="Cyt_P450_sf"/>
</dbReference>
<feature type="binding site" description="axial binding residue" evidence="9">
    <location>
        <position position="440"/>
    </location>
    <ligand>
        <name>heme</name>
        <dbReference type="ChEBI" id="CHEBI:30413"/>
    </ligand>
    <ligandPart>
        <name>Fe</name>
        <dbReference type="ChEBI" id="CHEBI:18248"/>
    </ligandPart>
</feature>
<comment type="pathway">
    <text evidence="2">Secondary metabolite biosynthesis.</text>
</comment>
<name>A0AAD4Q9M5_9AGAM</name>
<dbReference type="EMBL" id="JAKELL010000014">
    <property type="protein sequence ID" value="KAH8994595.1"/>
    <property type="molecule type" value="Genomic_DNA"/>
</dbReference>
<reference evidence="12" key="1">
    <citation type="submission" date="2022-01" db="EMBL/GenBank/DDBJ databases">
        <title>Comparative genomics reveals a dynamic genome evolution in the ectomycorrhizal milk-cap (Lactarius) mushrooms.</title>
        <authorList>
            <consortium name="DOE Joint Genome Institute"/>
            <person name="Lebreton A."/>
            <person name="Tang N."/>
            <person name="Kuo A."/>
            <person name="LaButti K."/>
            <person name="Drula E."/>
            <person name="Barry K."/>
            <person name="Clum A."/>
            <person name="Lipzen A."/>
            <person name="Mousain D."/>
            <person name="Ng V."/>
            <person name="Wang R."/>
            <person name="Wang X."/>
            <person name="Dai Y."/>
            <person name="Henrissat B."/>
            <person name="Grigoriev I.V."/>
            <person name="Guerin-Laguette A."/>
            <person name="Yu F."/>
            <person name="Martin F.M."/>
        </authorList>
    </citation>
    <scope>NUCLEOTIDE SEQUENCE</scope>
    <source>
        <strain evidence="12">QP</strain>
    </source>
</reference>
<keyword evidence="4 9" id="KW-0349">Heme</keyword>
<evidence type="ECO:0000256" key="7">
    <source>
        <dbReference type="ARBA" id="ARBA00023004"/>
    </source>
</evidence>
<keyword evidence="6 10" id="KW-0560">Oxidoreductase</keyword>
<evidence type="ECO:0000256" key="3">
    <source>
        <dbReference type="ARBA" id="ARBA00010617"/>
    </source>
</evidence>
<evidence type="ECO:0000256" key="9">
    <source>
        <dbReference type="PIRSR" id="PIRSR602401-1"/>
    </source>
</evidence>
<dbReference type="Gene3D" id="1.10.630.10">
    <property type="entry name" value="Cytochrome P450"/>
    <property type="match status" value="1"/>
</dbReference>
<evidence type="ECO:0000256" key="4">
    <source>
        <dbReference type="ARBA" id="ARBA00022617"/>
    </source>
</evidence>